<reference evidence="3" key="2">
    <citation type="submission" date="2020-05" db="UniProtKB">
        <authorList>
            <consortium name="EnsemblMetazoa"/>
        </authorList>
    </citation>
    <scope>IDENTIFICATION</scope>
    <source>
        <strain evidence="3">IAEA</strain>
    </source>
</reference>
<sequence>MEKMEVALSLWIKDRNRKGVPLSGPMVREKTKCLDAHFEDGSYSDECIYGKFQSSEESLEELKPHTLKSCWKKLWPALTAESVQVQTLTANIAEIANGIGRDGIQELLESQDEDLTEIGSGETLTSQPIEEEASTSTGNVIFNLKSHSEGSRMANDFAISLRTFRLWNEVLFLRRKLLMLKTAPQEKITKFFKPLP</sequence>
<evidence type="ECO:0000259" key="2">
    <source>
        <dbReference type="Pfam" id="PF03221"/>
    </source>
</evidence>
<proteinExistence type="predicted"/>
<dbReference type="GO" id="GO:0003677">
    <property type="term" value="F:DNA binding"/>
    <property type="evidence" value="ECO:0007669"/>
    <property type="project" value="UniProtKB-KW"/>
</dbReference>
<dbReference type="VEuPathDB" id="VectorBase:GPAI014819"/>
<dbReference type="EnsemblMetazoa" id="GPAI014819-RA">
    <property type="protein sequence ID" value="GPAI014819-PA"/>
    <property type="gene ID" value="GPAI014819"/>
</dbReference>
<protein>
    <submittedName>
        <fullName evidence="3">HTH CENPB-type domain-containing protein</fullName>
    </submittedName>
</protein>
<evidence type="ECO:0000313" key="3">
    <source>
        <dbReference type="EnsemblMetazoa" id="GPAI014819-PA"/>
    </source>
</evidence>
<evidence type="ECO:0000256" key="1">
    <source>
        <dbReference type="ARBA" id="ARBA00023125"/>
    </source>
</evidence>
<dbReference type="Proteomes" id="UP000092445">
    <property type="component" value="Unassembled WGS sequence"/>
</dbReference>
<dbReference type="Pfam" id="PF03221">
    <property type="entry name" value="HTH_Tnp_Tc5"/>
    <property type="match status" value="1"/>
</dbReference>
<keyword evidence="4" id="KW-1185">Reference proteome</keyword>
<keyword evidence="1" id="KW-0238">DNA-binding</keyword>
<evidence type="ECO:0000313" key="4">
    <source>
        <dbReference type="Proteomes" id="UP000092445"/>
    </source>
</evidence>
<dbReference type="InterPro" id="IPR006600">
    <property type="entry name" value="HTH_CenpB_DNA-bd_dom"/>
</dbReference>
<reference evidence="4" key="1">
    <citation type="submission" date="2014-03" db="EMBL/GenBank/DDBJ databases">
        <authorList>
            <person name="Aksoy S."/>
            <person name="Warren W."/>
            <person name="Wilson R.K."/>
        </authorList>
    </citation>
    <scope>NUCLEOTIDE SEQUENCE [LARGE SCALE GENOMIC DNA]</scope>
    <source>
        <strain evidence="4">IAEA</strain>
    </source>
</reference>
<dbReference type="Gene3D" id="1.10.10.60">
    <property type="entry name" value="Homeodomain-like"/>
    <property type="match status" value="1"/>
</dbReference>
<organism evidence="3 4">
    <name type="scientific">Glossina pallidipes</name>
    <name type="common">Tsetse fly</name>
    <dbReference type="NCBI Taxonomy" id="7398"/>
    <lineage>
        <taxon>Eukaryota</taxon>
        <taxon>Metazoa</taxon>
        <taxon>Ecdysozoa</taxon>
        <taxon>Arthropoda</taxon>
        <taxon>Hexapoda</taxon>
        <taxon>Insecta</taxon>
        <taxon>Pterygota</taxon>
        <taxon>Neoptera</taxon>
        <taxon>Endopterygota</taxon>
        <taxon>Diptera</taxon>
        <taxon>Brachycera</taxon>
        <taxon>Muscomorpha</taxon>
        <taxon>Hippoboscoidea</taxon>
        <taxon>Glossinidae</taxon>
        <taxon>Glossina</taxon>
    </lineage>
</organism>
<feature type="domain" description="HTH CENPB-type" evidence="2">
    <location>
        <begin position="2"/>
        <end position="32"/>
    </location>
</feature>
<accession>A0A1A9ZHI3</accession>
<dbReference type="AlphaFoldDB" id="A0A1A9ZHI3"/>
<name>A0A1A9ZHI3_GLOPL</name>